<dbReference type="Proteomes" id="UP000094065">
    <property type="component" value="Unassembled WGS sequence"/>
</dbReference>
<organism evidence="1 2">
    <name type="scientific">Cryptococcus amylolentus CBS 6039</name>
    <dbReference type="NCBI Taxonomy" id="1295533"/>
    <lineage>
        <taxon>Eukaryota</taxon>
        <taxon>Fungi</taxon>
        <taxon>Dikarya</taxon>
        <taxon>Basidiomycota</taxon>
        <taxon>Agaricomycotina</taxon>
        <taxon>Tremellomycetes</taxon>
        <taxon>Tremellales</taxon>
        <taxon>Cryptococcaceae</taxon>
        <taxon>Cryptococcus</taxon>
    </lineage>
</organism>
<dbReference type="OrthoDB" id="10547149at2759"/>
<protein>
    <submittedName>
        <fullName evidence="1">Uncharacterized protein</fullName>
    </submittedName>
</protein>
<gene>
    <name evidence="1" type="ORF">L202_01870</name>
</gene>
<dbReference type="RefSeq" id="XP_018995759.1">
    <property type="nucleotide sequence ID" value="XM_019135356.1"/>
</dbReference>
<dbReference type="GeneID" id="30153179"/>
<proteinExistence type="predicted"/>
<reference evidence="1 2" key="1">
    <citation type="submission" date="2016-06" db="EMBL/GenBank/DDBJ databases">
        <title>Evolution of pathogenesis and genome organization in the Tremellales.</title>
        <authorList>
            <person name="Cuomo C."/>
            <person name="Litvintseva A."/>
            <person name="Heitman J."/>
            <person name="Chen Y."/>
            <person name="Sun S."/>
            <person name="Springer D."/>
            <person name="Dromer F."/>
            <person name="Young S."/>
            <person name="Zeng Q."/>
            <person name="Chapman S."/>
            <person name="Gujja S."/>
            <person name="Saif S."/>
            <person name="Birren B."/>
        </authorList>
    </citation>
    <scope>NUCLEOTIDE SEQUENCE [LARGE SCALE GENOMIC DNA]</scope>
    <source>
        <strain evidence="1 2">CBS 6039</strain>
    </source>
</reference>
<name>A0A1E3HYM9_9TREE</name>
<evidence type="ECO:0000313" key="1">
    <source>
        <dbReference type="EMBL" id="ODN81440.1"/>
    </source>
</evidence>
<evidence type="ECO:0000313" key="2">
    <source>
        <dbReference type="Proteomes" id="UP000094065"/>
    </source>
</evidence>
<keyword evidence="2" id="KW-1185">Reference proteome</keyword>
<comment type="caution">
    <text evidence="1">The sequence shown here is derived from an EMBL/GenBank/DDBJ whole genome shotgun (WGS) entry which is preliminary data.</text>
</comment>
<dbReference type="EMBL" id="AWGJ01000003">
    <property type="protein sequence ID" value="ODN81440.1"/>
    <property type="molecule type" value="Genomic_DNA"/>
</dbReference>
<accession>A0A1E3HYM9</accession>
<dbReference type="AlphaFoldDB" id="A0A1E3HYM9"/>
<sequence>MFFNIFIKKTFSPTAKANNTQAFNDAPTGPRDRLLMMMKSFFVFEEGVSAAVAVPPPQVLSSSSLSPILGNR</sequence>